<dbReference type="Proteomes" id="UP000011087">
    <property type="component" value="Unassembled WGS sequence"/>
</dbReference>
<evidence type="ECO:0000313" key="3">
    <source>
        <dbReference type="EnsemblProtists" id="EKX49618"/>
    </source>
</evidence>
<evidence type="ECO:0000313" key="4">
    <source>
        <dbReference type="Proteomes" id="UP000011087"/>
    </source>
</evidence>
<sequence length="509" mass="57030">MAPGRLVMEMRRRQAMEKNFDRQLLQPSASPLPQARPLESPPAWIHLLEDKVRSQTAPSWEYDQRGGRGMEYERKLKERFESLQRSSHGAPTPFFQSPTHEDSQHFIPFGQQTSPAVNHRIQDQSLAPALSFEGGDGVSPNQEAVGEEEGEGEEHRTTRARADPSLKIRRRSSAVQVRTHLIATTKEIPPWQHLKPPANPMYLRPVTKPRYRTDVWKILPTFRGNVSIMSNKGTQAEEGQYAPSLDIPGGSYSWRLARSHAEGRSKTPWISGEHHKFHGRPKEPDFRQQEREFALSCYTLSNSRPAGVSSGHVNQPRRKQTEMLSRTIHSQGVQLDPEASCDSVASVESGFPAAALLPGSLKESVNDYRQSLRLAEMKEREPELYVESRRVSLERLRTCKHDLALTLRPHGGTEGIKTSSSYRLLGTHVLCDEELRSRSSSLGSRTTLPSQDSFSSSPSTRPPSLLGAQLELLVAADGAGNVEESLPSDLSELKRLRLEAESVAYGWRC</sequence>
<dbReference type="RefSeq" id="XP_005836598.1">
    <property type="nucleotide sequence ID" value="XM_005836541.1"/>
</dbReference>
<dbReference type="GeneID" id="17306301"/>
<dbReference type="KEGG" id="gtt:GUITHDRAFT_104579"/>
<dbReference type="EnsemblProtists" id="EKX49618">
    <property type="protein sequence ID" value="EKX49618"/>
    <property type="gene ID" value="GUITHDRAFT_104579"/>
</dbReference>
<proteinExistence type="predicted"/>
<gene>
    <name evidence="2" type="ORF">GUITHDRAFT_104579</name>
</gene>
<dbReference type="EMBL" id="JH992981">
    <property type="protein sequence ID" value="EKX49618.1"/>
    <property type="molecule type" value="Genomic_DNA"/>
</dbReference>
<reference evidence="4" key="2">
    <citation type="submission" date="2012-11" db="EMBL/GenBank/DDBJ databases">
        <authorList>
            <person name="Kuo A."/>
            <person name="Curtis B.A."/>
            <person name="Tanifuji G."/>
            <person name="Burki F."/>
            <person name="Gruber A."/>
            <person name="Irimia M."/>
            <person name="Maruyama S."/>
            <person name="Arias M.C."/>
            <person name="Ball S.G."/>
            <person name="Gile G.H."/>
            <person name="Hirakawa Y."/>
            <person name="Hopkins J.F."/>
            <person name="Rensing S.A."/>
            <person name="Schmutz J."/>
            <person name="Symeonidi A."/>
            <person name="Elias M."/>
            <person name="Eveleigh R.J."/>
            <person name="Herman E.K."/>
            <person name="Klute M.J."/>
            <person name="Nakayama T."/>
            <person name="Obornik M."/>
            <person name="Reyes-Prieto A."/>
            <person name="Armbrust E.V."/>
            <person name="Aves S.J."/>
            <person name="Beiko R.G."/>
            <person name="Coutinho P."/>
            <person name="Dacks J.B."/>
            <person name="Durnford D.G."/>
            <person name="Fast N.M."/>
            <person name="Green B.R."/>
            <person name="Grisdale C."/>
            <person name="Hempe F."/>
            <person name="Henrissat B."/>
            <person name="Hoppner M.P."/>
            <person name="Ishida K.-I."/>
            <person name="Kim E."/>
            <person name="Koreny L."/>
            <person name="Kroth P.G."/>
            <person name="Liu Y."/>
            <person name="Malik S.-B."/>
            <person name="Maier U.G."/>
            <person name="McRose D."/>
            <person name="Mock T."/>
            <person name="Neilson J.A."/>
            <person name="Onodera N.T."/>
            <person name="Poole A.M."/>
            <person name="Pritham E.J."/>
            <person name="Richards T.A."/>
            <person name="Rocap G."/>
            <person name="Roy S.W."/>
            <person name="Sarai C."/>
            <person name="Schaack S."/>
            <person name="Shirato S."/>
            <person name="Slamovits C.H."/>
            <person name="Spencer D.F."/>
            <person name="Suzuki S."/>
            <person name="Worden A.Z."/>
            <person name="Zauner S."/>
            <person name="Barry K."/>
            <person name="Bell C."/>
            <person name="Bharti A.K."/>
            <person name="Crow J.A."/>
            <person name="Grimwood J."/>
            <person name="Kramer R."/>
            <person name="Lindquist E."/>
            <person name="Lucas S."/>
            <person name="Salamov A."/>
            <person name="McFadden G.I."/>
            <person name="Lane C.E."/>
            <person name="Keeling P.J."/>
            <person name="Gray M.W."/>
            <person name="Grigoriev I.V."/>
            <person name="Archibald J.M."/>
        </authorList>
    </citation>
    <scope>NUCLEOTIDE SEQUENCE</scope>
    <source>
        <strain evidence="4">CCMP2712</strain>
    </source>
</reference>
<evidence type="ECO:0000256" key="1">
    <source>
        <dbReference type="SAM" id="MobiDB-lite"/>
    </source>
</evidence>
<name>L1JNG0_GUITC</name>
<dbReference type="PaxDb" id="55529-EKX49618"/>
<organism evidence="2">
    <name type="scientific">Guillardia theta (strain CCMP2712)</name>
    <name type="common">Cryptophyte</name>
    <dbReference type="NCBI Taxonomy" id="905079"/>
    <lineage>
        <taxon>Eukaryota</taxon>
        <taxon>Cryptophyceae</taxon>
        <taxon>Pyrenomonadales</taxon>
        <taxon>Geminigeraceae</taxon>
        <taxon>Guillardia</taxon>
    </lineage>
</organism>
<evidence type="ECO:0000313" key="2">
    <source>
        <dbReference type="EMBL" id="EKX49618.1"/>
    </source>
</evidence>
<reference evidence="2 4" key="1">
    <citation type="journal article" date="2012" name="Nature">
        <title>Algal genomes reveal evolutionary mosaicism and the fate of nucleomorphs.</title>
        <authorList>
            <consortium name="DOE Joint Genome Institute"/>
            <person name="Curtis B.A."/>
            <person name="Tanifuji G."/>
            <person name="Burki F."/>
            <person name="Gruber A."/>
            <person name="Irimia M."/>
            <person name="Maruyama S."/>
            <person name="Arias M.C."/>
            <person name="Ball S.G."/>
            <person name="Gile G.H."/>
            <person name="Hirakawa Y."/>
            <person name="Hopkins J.F."/>
            <person name="Kuo A."/>
            <person name="Rensing S.A."/>
            <person name="Schmutz J."/>
            <person name="Symeonidi A."/>
            <person name="Elias M."/>
            <person name="Eveleigh R.J."/>
            <person name="Herman E.K."/>
            <person name="Klute M.J."/>
            <person name="Nakayama T."/>
            <person name="Obornik M."/>
            <person name="Reyes-Prieto A."/>
            <person name="Armbrust E.V."/>
            <person name="Aves S.J."/>
            <person name="Beiko R.G."/>
            <person name="Coutinho P."/>
            <person name="Dacks J.B."/>
            <person name="Durnford D.G."/>
            <person name="Fast N.M."/>
            <person name="Green B.R."/>
            <person name="Grisdale C.J."/>
            <person name="Hempel F."/>
            <person name="Henrissat B."/>
            <person name="Hoppner M.P."/>
            <person name="Ishida K."/>
            <person name="Kim E."/>
            <person name="Koreny L."/>
            <person name="Kroth P.G."/>
            <person name="Liu Y."/>
            <person name="Malik S.B."/>
            <person name="Maier U.G."/>
            <person name="McRose D."/>
            <person name="Mock T."/>
            <person name="Neilson J.A."/>
            <person name="Onodera N.T."/>
            <person name="Poole A.M."/>
            <person name="Pritham E.J."/>
            <person name="Richards T.A."/>
            <person name="Rocap G."/>
            <person name="Roy S.W."/>
            <person name="Sarai C."/>
            <person name="Schaack S."/>
            <person name="Shirato S."/>
            <person name="Slamovits C.H."/>
            <person name="Spencer D.F."/>
            <person name="Suzuki S."/>
            <person name="Worden A.Z."/>
            <person name="Zauner S."/>
            <person name="Barry K."/>
            <person name="Bell C."/>
            <person name="Bharti A.K."/>
            <person name="Crow J.A."/>
            <person name="Grimwood J."/>
            <person name="Kramer R."/>
            <person name="Lindquist E."/>
            <person name="Lucas S."/>
            <person name="Salamov A."/>
            <person name="McFadden G.I."/>
            <person name="Lane C.E."/>
            <person name="Keeling P.J."/>
            <person name="Gray M.W."/>
            <person name="Grigoriev I.V."/>
            <person name="Archibald J.M."/>
        </authorList>
    </citation>
    <scope>NUCLEOTIDE SEQUENCE</scope>
    <source>
        <strain evidence="2 4">CCMP2712</strain>
    </source>
</reference>
<dbReference type="AlphaFoldDB" id="L1JNG0"/>
<feature type="region of interest" description="Disordered" evidence="1">
    <location>
        <begin position="265"/>
        <end position="285"/>
    </location>
</feature>
<accession>L1JNG0</accession>
<protein>
    <submittedName>
        <fullName evidence="2 3">Uncharacterized protein</fullName>
    </submittedName>
</protein>
<keyword evidence="4" id="KW-1185">Reference proteome</keyword>
<feature type="region of interest" description="Disordered" evidence="1">
    <location>
        <begin position="440"/>
        <end position="463"/>
    </location>
</feature>
<reference evidence="3" key="3">
    <citation type="submission" date="2016-03" db="UniProtKB">
        <authorList>
            <consortium name="EnsemblProtists"/>
        </authorList>
    </citation>
    <scope>IDENTIFICATION</scope>
</reference>
<dbReference type="HOGENOM" id="CLU_535830_0_0_1"/>
<feature type="region of interest" description="Disordered" evidence="1">
    <location>
        <begin position="131"/>
        <end position="160"/>
    </location>
</feature>